<evidence type="ECO:0000313" key="8">
    <source>
        <dbReference type="Proteomes" id="UP001153292"/>
    </source>
</evidence>
<proteinExistence type="predicted"/>
<reference evidence="7" key="1">
    <citation type="submission" date="2021-12" db="EMBL/GenBank/DDBJ databases">
        <authorList>
            <person name="King R."/>
        </authorList>
    </citation>
    <scope>NUCLEOTIDE SEQUENCE</scope>
</reference>
<keyword evidence="2" id="KW-0489">Methyltransferase</keyword>
<evidence type="ECO:0000313" key="7">
    <source>
        <dbReference type="EMBL" id="CAH0396992.1"/>
    </source>
</evidence>
<keyword evidence="5" id="KW-0694">RNA-binding</keyword>
<dbReference type="InterPro" id="IPR027450">
    <property type="entry name" value="AlkB-like"/>
</dbReference>
<dbReference type="PANTHER" id="PTHR13069:SF21">
    <property type="entry name" value="ALKYLATED DNA REPAIR PROTEIN ALKB HOMOLOG 8"/>
    <property type="match status" value="1"/>
</dbReference>
<dbReference type="Gene3D" id="2.60.120.590">
    <property type="entry name" value="Alpha-ketoglutarate-dependent dioxygenase AlkB-like"/>
    <property type="match status" value="1"/>
</dbReference>
<dbReference type="InterPro" id="IPR013216">
    <property type="entry name" value="Methyltransf_11"/>
</dbReference>
<dbReference type="PANTHER" id="PTHR13069">
    <property type="entry name" value="ALKYLATED DNA REPAIR PROTEIN ALKB HOMOLOG 8"/>
    <property type="match status" value="1"/>
</dbReference>
<accession>A0ABN8ANW9</accession>
<evidence type="ECO:0000256" key="2">
    <source>
        <dbReference type="ARBA" id="ARBA00022603"/>
    </source>
</evidence>
<keyword evidence="4" id="KW-0862">Zinc</keyword>
<dbReference type="InterPro" id="IPR029063">
    <property type="entry name" value="SAM-dependent_MTases_sf"/>
</dbReference>
<evidence type="ECO:0000259" key="6">
    <source>
        <dbReference type="PROSITE" id="PS51471"/>
    </source>
</evidence>
<dbReference type="InterPro" id="IPR051422">
    <property type="entry name" value="AlkB_tRNA_MeTrf/Diox"/>
</dbReference>
<dbReference type="Gene3D" id="3.40.50.150">
    <property type="entry name" value="Vaccinia Virus protein VP39"/>
    <property type="match status" value="1"/>
</dbReference>
<feature type="domain" description="Fe2OG dioxygenase" evidence="6">
    <location>
        <begin position="213"/>
        <end position="332"/>
    </location>
</feature>
<evidence type="ECO:0000256" key="5">
    <source>
        <dbReference type="ARBA" id="ARBA00022884"/>
    </source>
</evidence>
<sequence>MEQSSSKMDDEKKTERKRKRFAARLLNSKGILCTDLRGPNIILCNAGQATGLDKKSILKLVSSLPCKIEIPKLIAEKGETYSFLVFNSTESSSLFYDVHNGKSKIGENTPVYMYFVETVPNTEVICNHPKPRGLRIIEDFITSEEEKELITLFDWAENIESSNLKNRLVKHYGYEFRYGSNDVDLDSPLPEKIPEEFNILWKRLRQHDWDLGKPDQLTVNKYSPGHGIPMHVDKHSPFGDTILSLSLGSSIVMDWKHHDSKYVPVVVKGRSMLIMQGEARYDWQHGIQSRTWDPVIEDRTIVSENCEKLVKVITSETVERQVRISLTFRWTKSGPCECEYKTMCDSVTPSSENIEDTVATNLEELHVHQVYERIAGHFSRTRHKPWPRVVEFMRNVPTGSVVLDLGCGNGKNILPRTDILQIAGERSEGLLRECRQRVEEAGGVWAQCVRVDALHAALADECVDYVICVAVLHHFSSAKRRQKAVATIWRLLRPGGKALITVWAKDQTKSNYLCKNRAPNATEEQCVTISGVSLPVHENRTQFQHNDVLVPWKLRQVKENKTLTDTPQDTLLRFYHVFEEGELEELCKKLPFTVEQSFYDEGNWCVAVEKIKS</sequence>
<keyword evidence="8" id="KW-1185">Reference proteome</keyword>
<protein>
    <recommendedName>
        <fullName evidence="6">Fe2OG dioxygenase domain-containing protein</fullName>
    </recommendedName>
</protein>
<dbReference type="EMBL" id="OU963894">
    <property type="protein sequence ID" value="CAH0396992.1"/>
    <property type="molecule type" value="Genomic_DNA"/>
</dbReference>
<dbReference type="Pfam" id="PF13532">
    <property type="entry name" value="2OG-FeII_Oxy_2"/>
    <property type="match status" value="1"/>
</dbReference>
<dbReference type="InterPro" id="IPR005123">
    <property type="entry name" value="Oxoglu/Fe-dep_dioxygenase_dom"/>
</dbReference>
<keyword evidence="3" id="KW-0808">Transferase</keyword>
<comment type="cofactor">
    <cofactor evidence="1">
        <name>Fe(2+)</name>
        <dbReference type="ChEBI" id="CHEBI:29033"/>
    </cofactor>
</comment>
<evidence type="ECO:0000256" key="1">
    <source>
        <dbReference type="ARBA" id="ARBA00001954"/>
    </source>
</evidence>
<dbReference type="SUPFAM" id="SSF51197">
    <property type="entry name" value="Clavaminate synthase-like"/>
    <property type="match status" value="1"/>
</dbReference>
<dbReference type="Proteomes" id="UP001153292">
    <property type="component" value="Chromosome 1"/>
</dbReference>
<gene>
    <name evidence="7" type="ORF">CHILSU_LOCUS43</name>
</gene>
<evidence type="ECO:0000256" key="3">
    <source>
        <dbReference type="ARBA" id="ARBA00022679"/>
    </source>
</evidence>
<dbReference type="SUPFAM" id="SSF53335">
    <property type="entry name" value="S-adenosyl-L-methionine-dependent methyltransferases"/>
    <property type="match status" value="1"/>
</dbReference>
<dbReference type="PROSITE" id="PS51471">
    <property type="entry name" value="FE2OG_OXY"/>
    <property type="match status" value="1"/>
</dbReference>
<organism evidence="7 8">
    <name type="scientific">Chilo suppressalis</name>
    <name type="common">Asiatic rice borer moth</name>
    <dbReference type="NCBI Taxonomy" id="168631"/>
    <lineage>
        <taxon>Eukaryota</taxon>
        <taxon>Metazoa</taxon>
        <taxon>Ecdysozoa</taxon>
        <taxon>Arthropoda</taxon>
        <taxon>Hexapoda</taxon>
        <taxon>Insecta</taxon>
        <taxon>Pterygota</taxon>
        <taxon>Neoptera</taxon>
        <taxon>Endopterygota</taxon>
        <taxon>Lepidoptera</taxon>
        <taxon>Glossata</taxon>
        <taxon>Ditrysia</taxon>
        <taxon>Pyraloidea</taxon>
        <taxon>Crambidae</taxon>
        <taxon>Crambinae</taxon>
        <taxon>Chilo</taxon>
    </lineage>
</organism>
<name>A0ABN8ANW9_CHISP</name>
<dbReference type="Pfam" id="PF08241">
    <property type="entry name" value="Methyltransf_11"/>
    <property type="match status" value="1"/>
</dbReference>
<dbReference type="InterPro" id="IPR037151">
    <property type="entry name" value="AlkB-like_sf"/>
</dbReference>
<dbReference type="CDD" id="cd02440">
    <property type="entry name" value="AdoMet_MTases"/>
    <property type="match status" value="1"/>
</dbReference>
<evidence type="ECO:0000256" key="4">
    <source>
        <dbReference type="ARBA" id="ARBA00022833"/>
    </source>
</evidence>